<keyword evidence="1" id="KW-0732">Signal</keyword>
<dbReference type="OrthoDB" id="7551629at2"/>
<dbReference type="PROSITE" id="PS51257">
    <property type="entry name" value="PROKAR_LIPOPROTEIN"/>
    <property type="match status" value="1"/>
</dbReference>
<dbReference type="AlphaFoldDB" id="A0A2U2J6C2"/>
<feature type="chain" id="PRO_5015396694" description="Lipoprotein" evidence="1">
    <location>
        <begin position="23"/>
        <end position="213"/>
    </location>
</feature>
<proteinExistence type="predicted"/>
<protein>
    <recommendedName>
        <fullName evidence="4">Lipoprotein</fullName>
    </recommendedName>
</protein>
<name>A0A2U2J6C2_9SPHN</name>
<evidence type="ECO:0008006" key="4">
    <source>
        <dbReference type="Google" id="ProtNLM"/>
    </source>
</evidence>
<evidence type="ECO:0000256" key="1">
    <source>
        <dbReference type="SAM" id="SignalP"/>
    </source>
</evidence>
<evidence type="ECO:0000313" key="2">
    <source>
        <dbReference type="EMBL" id="PWG03888.1"/>
    </source>
</evidence>
<dbReference type="EMBL" id="QFFF01000001">
    <property type="protein sequence ID" value="PWG03888.1"/>
    <property type="molecule type" value="Genomic_DNA"/>
</dbReference>
<organism evidence="2 3">
    <name type="scientific">Allosphingosinicella humi</name>
    <dbReference type="NCBI Taxonomy" id="2068657"/>
    <lineage>
        <taxon>Bacteria</taxon>
        <taxon>Pseudomonadati</taxon>
        <taxon>Pseudomonadota</taxon>
        <taxon>Alphaproteobacteria</taxon>
        <taxon>Sphingomonadales</taxon>
        <taxon>Sphingomonadaceae</taxon>
        <taxon>Allosphingosinicella</taxon>
    </lineage>
</organism>
<dbReference type="Proteomes" id="UP000245916">
    <property type="component" value="Unassembled WGS sequence"/>
</dbReference>
<comment type="caution">
    <text evidence="2">The sequence shown here is derived from an EMBL/GenBank/DDBJ whole genome shotgun (WGS) entry which is preliminary data.</text>
</comment>
<gene>
    <name evidence="2" type="ORF">DF286_06660</name>
</gene>
<reference evidence="2 3" key="1">
    <citation type="submission" date="2018-05" db="EMBL/GenBank/DDBJ databases">
        <title>Genome of Sphingosinicella humi QZX222.</title>
        <authorList>
            <person name="Qiao Z."/>
            <person name="Wang G."/>
        </authorList>
    </citation>
    <scope>NUCLEOTIDE SEQUENCE [LARGE SCALE GENOMIC DNA]</scope>
    <source>
        <strain evidence="2 3">QZX222</strain>
    </source>
</reference>
<keyword evidence="3" id="KW-1185">Reference proteome</keyword>
<sequence length="213" mass="22235">MKIAPAAAAAAALLLSACGPKALTLPEQPVDRAATCGVVAATEARAATPDIQQPLPFTAQLGILHYALLAGSEGDEFSAETATAVNRRMSDLQENITGGEWQPLVSACAAAFPATQRTEVALPSDNFEAQLVCDELGDFIATALMSQEADYATQLGDYRDMARNLDESLGTSMPARIGSGLAAQQKARRAALAEAAKLGQPVAVMRQCVERFG</sequence>
<evidence type="ECO:0000313" key="3">
    <source>
        <dbReference type="Proteomes" id="UP000245916"/>
    </source>
</evidence>
<feature type="signal peptide" evidence="1">
    <location>
        <begin position="1"/>
        <end position="22"/>
    </location>
</feature>
<accession>A0A2U2J6C2</accession>